<feature type="binding site" evidence="4">
    <location>
        <position position="64"/>
    </location>
    <ligand>
        <name>ATP</name>
        <dbReference type="ChEBI" id="CHEBI:30616"/>
    </ligand>
</feature>
<dbReference type="GO" id="GO:0043539">
    <property type="term" value="F:protein serine/threonine kinase activator activity"/>
    <property type="evidence" value="ECO:0007669"/>
    <property type="project" value="InterPro"/>
</dbReference>
<reference evidence="7 8" key="1">
    <citation type="journal article" date="2014" name="PLoS Genet.">
        <title>Analysis of the Phlebiopsis gigantea genome, transcriptome and secretome provides insight into its pioneer colonization strategies of wood.</title>
        <authorList>
            <person name="Hori C."/>
            <person name="Ishida T."/>
            <person name="Igarashi K."/>
            <person name="Samejima M."/>
            <person name="Suzuki H."/>
            <person name="Master E."/>
            <person name="Ferreira P."/>
            <person name="Ruiz-Duenas F.J."/>
            <person name="Held B."/>
            <person name="Canessa P."/>
            <person name="Larrondo L.F."/>
            <person name="Schmoll M."/>
            <person name="Druzhinina I.S."/>
            <person name="Kubicek C.P."/>
            <person name="Gaskell J.A."/>
            <person name="Kersten P."/>
            <person name="St John F."/>
            <person name="Glasner J."/>
            <person name="Sabat G."/>
            <person name="Splinter BonDurant S."/>
            <person name="Syed K."/>
            <person name="Yadav J."/>
            <person name="Mgbeahuruike A.C."/>
            <person name="Kovalchuk A."/>
            <person name="Asiegbu F.O."/>
            <person name="Lackner G."/>
            <person name="Hoffmeister D."/>
            <person name="Rencoret J."/>
            <person name="Gutierrez A."/>
            <person name="Sun H."/>
            <person name="Lindquist E."/>
            <person name="Barry K."/>
            <person name="Riley R."/>
            <person name="Grigoriev I.V."/>
            <person name="Henrissat B."/>
            <person name="Kues U."/>
            <person name="Berka R.M."/>
            <person name="Martinez A.T."/>
            <person name="Covert S.F."/>
            <person name="Blanchette R.A."/>
            <person name="Cullen D."/>
        </authorList>
    </citation>
    <scope>NUCLEOTIDE SEQUENCE [LARGE SCALE GENOMIC DNA]</scope>
    <source>
        <strain evidence="7 8">11061_1 CR5-6</strain>
    </source>
</reference>
<dbReference type="PROSITE" id="PS00108">
    <property type="entry name" value="PROTEIN_KINASE_ST"/>
    <property type="match status" value="1"/>
</dbReference>
<dbReference type="AlphaFoldDB" id="A0A0C3S208"/>
<dbReference type="InterPro" id="IPR011009">
    <property type="entry name" value="Kinase-like_dom_sf"/>
</dbReference>
<keyword evidence="2 4" id="KW-0547">Nucleotide-binding</keyword>
<dbReference type="EMBL" id="KN840612">
    <property type="protein sequence ID" value="KIP03517.1"/>
    <property type="molecule type" value="Genomic_DNA"/>
</dbReference>
<dbReference type="InterPro" id="IPR000719">
    <property type="entry name" value="Prot_kinase_dom"/>
</dbReference>
<evidence type="ECO:0000313" key="7">
    <source>
        <dbReference type="EMBL" id="KIP03517.1"/>
    </source>
</evidence>
<dbReference type="InterPro" id="IPR047173">
    <property type="entry name" value="STRAD_A/B-like"/>
</dbReference>
<sequence length="324" mass="34939">MSPAAAVAASKKFIGAVKDEWQLYSDQAEDYTIGAPIGFGASSIVYSATFQPSPDAAPIPCALKVVDLDRLPPHALRLLMQETQLMSLSKHPNVLRVRGTWMNGHKLYIALRLMNAGSAADVMRYTWPGGMEEEVVKCILKQALEGLNYLHINGLIHRDVKAANLLIDDDGTVLLGDLGVAAPLWETDDGPGHLKKPLMGKRKSFVGTPCWMAPEVITGKQYDASADIWSFGITALELTQGRAPLSRATPSAVLTQVATAPPPKMERNGGVHTYSAAFADTIAQCLQKDPSKRPSAHELLASGFFKGAKKKGYLVGTRSAAYRV</sequence>
<dbReference type="PANTHER" id="PTHR48014:SF21">
    <property type="entry name" value="SERINE_THREONINE-PROTEIN KINASE FRAY2"/>
    <property type="match status" value="1"/>
</dbReference>
<dbReference type="Gene3D" id="3.30.200.20">
    <property type="entry name" value="Phosphorylase Kinase, domain 1"/>
    <property type="match status" value="1"/>
</dbReference>
<evidence type="ECO:0000256" key="2">
    <source>
        <dbReference type="ARBA" id="ARBA00022741"/>
    </source>
</evidence>
<keyword evidence="8" id="KW-1185">Reference proteome</keyword>
<keyword evidence="5" id="KW-0723">Serine/threonine-protein kinase</keyword>
<feature type="domain" description="Protein kinase" evidence="6">
    <location>
        <begin position="31"/>
        <end position="305"/>
    </location>
</feature>
<evidence type="ECO:0000256" key="1">
    <source>
        <dbReference type="ARBA" id="ARBA00008874"/>
    </source>
</evidence>
<evidence type="ECO:0000259" key="6">
    <source>
        <dbReference type="PROSITE" id="PS50011"/>
    </source>
</evidence>
<dbReference type="PROSITE" id="PS50011">
    <property type="entry name" value="PROTEIN_KINASE_DOM"/>
    <property type="match status" value="1"/>
</dbReference>
<dbReference type="STRING" id="745531.A0A0C3S208"/>
<keyword evidence="5" id="KW-0808">Transferase</keyword>
<proteinExistence type="inferred from homology"/>
<dbReference type="Proteomes" id="UP000053257">
    <property type="component" value="Unassembled WGS sequence"/>
</dbReference>
<organism evidence="7 8">
    <name type="scientific">Phlebiopsis gigantea (strain 11061_1 CR5-6)</name>
    <name type="common">White-rot fungus</name>
    <name type="synonym">Peniophora gigantea</name>
    <dbReference type="NCBI Taxonomy" id="745531"/>
    <lineage>
        <taxon>Eukaryota</taxon>
        <taxon>Fungi</taxon>
        <taxon>Dikarya</taxon>
        <taxon>Basidiomycota</taxon>
        <taxon>Agaricomycotina</taxon>
        <taxon>Agaricomycetes</taxon>
        <taxon>Polyporales</taxon>
        <taxon>Phanerochaetaceae</taxon>
        <taxon>Phlebiopsis</taxon>
    </lineage>
</organism>
<comment type="similarity">
    <text evidence="1">Belongs to the protein kinase superfamily. STE Ser/Thr protein kinase family. STE20 subfamily.</text>
</comment>
<evidence type="ECO:0000256" key="5">
    <source>
        <dbReference type="RuleBase" id="RU000304"/>
    </source>
</evidence>
<gene>
    <name evidence="7" type="ORF">PHLGIDRAFT_31775</name>
</gene>
<name>A0A0C3S208_PHLG1</name>
<dbReference type="GO" id="GO:0004674">
    <property type="term" value="F:protein serine/threonine kinase activity"/>
    <property type="evidence" value="ECO:0007669"/>
    <property type="project" value="UniProtKB-KW"/>
</dbReference>
<dbReference type="OrthoDB" id="248923at2759"/>
<protein>
    <recommendedName>
        <fullName evidence="6">Protein kinase domain-containing protein</fullName>
    </recommendedName>
</protein>
<dbReference type="PANTHER" id="PTHR48014">
    <property type="entry name" value="SERINE/THREONINE-PROTEIN KINASE FRAY2"/>
    <property type="match status" value="1"/>
</dbReference>
<dbReference type="InterPro" id="IPR017441">
    <property type="entry name" value="Protein_kinase_ATP_BS"/>
</dbReference>
<dbReference type="PROSITE" id="PS00107">
    <property type="entry name" value="PROTEIN_KINASE_ATP"/>
    <property type="match status" value="1"/>
</dbReference>
<dbReference type="HOGENOM" id="CLU_000288_63_23_1"/>
<evidence type="ECO:0000256" key="3">
    <source>
        <dbReference type="ARBA" id="ARBA00022840"/>
    </source>
</evidence>
<accession>A0A0C3S208</accession>
<evidence type="ECO:0000256" key="4">
    <source>
        <dbReference type="PROSITE-ProRule" id="PRU10141"/>
    </source>
</evidence>
<dbReference type="Gene3D" id="1.10.510.10">
    <property type="entry name" value="Transferase(Phosphotransferase) domain 1"/>
    <property type="match status" value="1"/>
</dbReference>
<dbReference type="SUPFAM" id="SSF56112">
    <property type="entry name" value="Protein kinase-like (PK-like)"/>
    <property type="match status" value="1"/>
</dbReference>
<dbReference type="InterPro" id="IPR008271">
    <property type="entry name" value="Ser/Thr_kinase_AS"/>
</dbReference>
<dbReference type="SMART" id="SM00220">
    <property type="entry name" value="S_TKc"/>
    <property type="match status" value="1"/>
</dbReference>
<keyword evidence="3 4" id="KW-0067">ATP-binding</keyword>
<keyword evidence="5" id="KW-0418">Kinase</keyword>
<dbReference type="Pfam" id="PF00069">
    <property type="entry name" value="Pkinase"/>
    <property type="match status" value="1"/>
</dbReference>
<evidence type="ECO:0000313" key="8">
    <source>
        <dbReference type="Proteomes" id="UP000053257"/>
    </source>
</evidence>
<dbReference type="GO" id="GO:0005524">
    <property type="term" value="F:ATP binding"/>
    <property type="evidence" value="ECO:0007669"/>
    <property type="project" value="UniProtKB-UniRule"/>
</dbReference>